<feature type="region of interest" description="Disordered" evidence="25">
    <location>
        <begin position="786"/>
        <end position="811"/>
    </location>
</feature>
<evidence type="ECO:0000256" key="2">
    <source>
        <dbReference type="ARBA" id="ARBA00004643"/>
    </source>
</evidence>
<dbReference type="OrthoDB" id="7458135at2759"/>
<dbReference type="GO" id="GO:0000978">
    <property type="term" value="F:RNA polymerase II cis-regulatory region sequence-specific DNA binding"/>
    <property type="evidence" value="ECO:0007669"/>
    <property type="project" value="InterPro"/>
</dbReference>
<evidence type="ECO:0000313" key="28">
    <source>
        <dbReference type="Proteomes" id="UP000503349"/>
    </source>
</evidence>
<protein>
    <recommendedName>
        <fullName evidence="5">Endoplasmic reticulum membrane sensor NFE2L1</fullName>
    </recommendedName>
    <alternativeName>
        <fullName evidence="24">Nuclear factor erythroid 2-related factor 1</fullName>
    </alternativeName>
    <alternativeName>
        <fullName evidence="23">Nuclear factor, erythroid derived 2, like 1</fullName>
    </alternativeName>
</protein>
<evidence type="ECO:0000256" key="5">
    <source>
        <dbReference type="ARBA" id="ARBA00020485"/>
    </source>
</evidence>
<keyword evidence="15" id="KW-0238">DNA-binding</keyword>
<keyword evidence="10" id="KW-0735">Signal-anchor</keyword>
<evidence type="ECO:0000256" key="12">
    <source>
        <dbReference type="ARBA" id="ARBA00023015"/>
    </source>
</evidence>
<keyword evidence="16" id="KW-0472">Membrane</keyword>
<dbReference type="Gene3D" id="1.10.880.10">
    <property type="entry name" value="Transcription factor, Skn-1-like, DNA-binding domain"/>
    <property type="match status" value="1"/>
</dbReference>
<comment type="subcellular location">
    <subcellularLocation>
        <location evidence="3">Endoplasmic reticulum membrane</location>
        <topology evidence="3">Single-pass type II membrane protein</topology>
    </subcellularLocation>
    <subcellularLocation>
        <location evidence="2">Endoplasmic reticulum membrane</location>
        <topology evidence="2">Single-pass type III membrane protein</topology>
    </subcellularLocation>
    <subcellularLocation>
        <location evidence="1">Nucleus</location>
    </subcellularLocation>
</comment>
<evidence type="ECO:0000256" key="8">
    <source>
        <dbReference type="ARBA" id="ARBA00022692"/>
    </source>
</evidence>
<evidence type="ECO:0000256" key="17">
    <source>
        <dbReference type="ARBA" id="ARBA00023159"/>
    </source>
</evidence>
<feature type="region of interest" description="Disordered" evidence="25">
    <location>
        <begin position="600"/>
        <end position="634"/>
    </location>
</feature>
<keyword evidence="22" id="KW-0539">Nucleus</keyword>
<dbReference type="PANTHER" id="PTHR24411:SF31">
    <property type="entry name" value="ENDOPLASMIC RETICULUM MEMBRANE SENSOR NFE2L1"/>
    <property type="match status" value="1"/>
</dbReference>
<dbReference type="GO" id="GO:0000981">
    <property type="term" value="F:DNA-binding transcription factor activity, RNA polymerase II-specific"/>
    <property type="evidence" value="ECO:0007669"/>
    <property type="project" value="TreeGrafter"/>
</dbReference>
<dbReference type="InterPro" id="IPR004826">
    <property type="entry name" value="bZIP_Maf"/>
</dbReference>
<dbReference type="InterPro" id="IPR004827">
    <property type="entry name" value="bZIP"/>
</dbReference>
<keyword evidence="17" id="KW-0010">Activator</keyword>
<dbReference type="GO" id="GO:0008289">
    <property type="term" value="F:lipid binding"/>
    <property type="evidence" value="ECO:0007669"/>
    <property type="project" value="UniProtKB-KW"/>
</dbReference>
<evidence type="ECO:0000256" key="14">
    <source>
        <dbReference type="ARBA" id="ARBA00023121"/>
    </source>
</evidence>
<evidence type="ECO:0000256" key="3">
    <source>
        <dbReference type="ARBA" id="ARBA00004648"/>
    </source>
</evidence>
<evidence type="ECO:0000256" key="1">
    <source>
        <dbReference type="ARBA" id="ARBA00004123"/>
    </source>
</evidence>
<evidence type="ECO:0000256" key="7">
    <source>
        <dbReference type="ARBA" id="ARBA00022548"/>
    </source>
</evidence>
<name>A0A6G1QAH8_CHAAH</name>
<dbReference type="SUPFAM" id="SSF47454">
    <property type="entry name" value="A DNA-binding domain in eukaryotic transcription factors"/>
    <property type="match status" value="1"/>
</dbReference>
<evidence type="ECO:0000256" key="18">
    <source>
        <dbReference type="ARBA" id="ARBA00023163"/>
    </source>
</evidence>
<evidence type="ECO:0000256" key="16">
    <source>
        <dbReference type="ARBA" id="ARBA00023136"/>
    </source>
</evidence>
<evidence type="ECO:0000256" key="9">
    <source>
        <dbReference type="ARBA" id="ARBA00022824"/>
    </source>
</evidence>
<keyword evidence="21" id="KW-0753">Steroid metabolism</keyword>
<feature type="region of interest" description="Disordered" evidence="25">
    <location>
        <begin position="444"/>
        <end position="538"/>
    </location>
</feature>
<evidence type="ECO:0000256" key="20">
    <source>
        <dbReference type="ARBA" id="ARBA00023180"/>
    </source>
</evidence>
<keyword evidence="6" id="KW-0678">Repressor</keyword>
<evidence type="ECO:0000256" key="4">
    <source>
        <dbReference type="ARBA" id="ARBA00008157"/>
    </source>
</evidence>
<proteinExistence type="inferred from homology"/>
<organism evidence="27 28">
    <name type="scientific">Channa argus</name>
    <name type="common">Northern snakehead</name>
    <name type="synonym">Ophicephalus argus</name>
    <dbReference type="NCBI Taxonomy" id="215402"/>
    <lineage>
        <taxon>Eukaryota</taxon>
        <taxon>Metazoa</taxon>
        <taxon>Chordata</taxon>
        <taxon>Craniata</taxon>
        <taxon>Vertebrata</taxon>
        <taxon>Euteleostomi</taxon>
        <taxon>Actinopterygii</taxon>
        <taxon>Neopterygii</taxon>
        <taxon>Teleostei</taxon>
        <taxon>Neoteleostei</taxon>
        <taxon>Acanthomorphata</taxon>
        <taxon>Anabantaria</taxon>
        <taxon>Anabantiformes</taxon>
        <taxon>Channoidei</taxon>
        <taxon>Channidae</taxon>
        <taxon>Channa</taxon>
    </lineage>
</organism>
<dbReference type="SMART" id="SM00338">
    <property type="entry name" value="BRLZ"/>
    <property type="match status" value="1"/>
</dbReference>
<reference evidence="28" key="2">
    <citation type="submission" date="2019-02" db="EMBL/GenBank/DDBJ databases">
        <title>Opniocepnalus argus Var Kimnra genome.</title>
        <authorList>
            <person name="Zhou C."/>
            <person name="Xiao S."/>
        </authorList>
    </citation>
    <scope>NUCLEOTIDE SEQUENCE [LARGE SCALE GENOMIC DNA]</scope>
</reference>
<dbReference type="GO" id="GO:0008203">
    <property type="term" value="P:cholesterol metabolic process"/>
    <property type="evidence" value="ECO:0007669"/>
    <property type="project" value="UniProtKB-KW"/>
</dbReference>
<reference evidence="27 28" key="1">
    <citation type="submission" date="2019-02" db="EMBL/GenBank/DDBJ databases">
        <title>Opniocepnalus argus genome.</title>
        <authorList>
            <person name="Zhou C."/>
            <person name="Xiao S."/>
        </authorList>
    </citation>
    <scope>NUCLEOTIDE SEQUENCE [LARGE SCALE GENOMIC DNA]</scope>
    <source>
        <strain evidence="27">OARG1902GOOAL</strain>
        <tissue evidence="27">Muscle</tissue>
    </source>
</reference>
<keyword evidence="12" id="KW-0805">Transcription regulation</keyword>
<feature type="domain" description="BZIP" evidence="26">
    <location>
        <begin position="690"/>
        <end position="753"/>
    </location>
</feature>
<gene>
    <name evidence="27" type="ORF">EXN66_Car015242</name>
</gene>
<feature type="compositionally biased region" description="Low complexity" evidence="25">
    <location>
        <begin position="494"/>
        <end position="529"/>
    </location>
</feature>
<keyword evidence="28" id="KW-1185">Reference proteome</keyword>
<keyword evidence="14" id="KW-0446">Lipid-binding</keyword>
<evidence type="ECO:0000256" key="23">
    <source>
        <dbReference type="ARBA" id="ARBA00030985"/>
    </source>
</evidence>
<evidence type="ECO:0000259" key="26">
    <source>
        <dbReference type="PROSITE" id="PS50217"/>
    </source>
</evidence>
<evidence type="ECO:0000256" key="6">
    <source>
        <dbReference type="ARBA" id="ARBA00022491"/>
    </source>
</evidence>
<dbReference type="Proteomes" id="UP000503349">
    <property type="component" value="Chromosome 15"/>
</dbReference>
<feature type="compositionally biased region" description="Polar residues" evidence="25">
    <location>
        <begin position="601"/>
        <end position="610"/>
    </location>
</feature>
<keyword evidence="20" id="KW-0325">Glycoprotein</keyword>
<keyword evidence="19" id="KW-1207">Sterol metabolism</keyword>
<dbReference type="GO" id="GO:0005789">
    <property type="term" value="C:endoplasmic reticulum membrane"/>
    <property type="evidence" value="ECO:0007669"/>
    <property type="project" value="UniProtKB-SubCell"/>
</dbReference>
<feature type="compositionally biased region" description="Basic residues" evidence="25">
    <location>
        <begin position="801"/>
        <end position="811"/>
    </location>
</feature>
<keyword evidence="13" id="KW-0443">Lipid metabolism</keyword>
<dbReference type="AlphaFoldDB" id="A0A6G1QAH8"/>
<keyword evidence="9" id="KW-0256">Endoplasmic reticulum</keyword>
<dbReference type="InterPro" id="IPR047167">
    <property type="entry name" value="NFE2-like"/>
</dbReference>
<evidence type="ECO:0000256" key="25">
    <source>
        <dbReference type="SAM" id="MobiDB-lite"/>
    </source>
</evidence>
<keyword evidence="7" id="KW-0153">Cholesterol metabolism</keyword>
<evidence type="ECO:0000313" key="27">
    <source>
        <dbReference type="EMBL" id="KAF3699555.1"/>
    </source>
</evidence>
<keyword evidence="18" id="KW-0804">Transcription</keyword>
<evidence type="ECO:0000256" key="10">
    <source>
        <dbReference type="ARBA" id="ARBA00022968"/>
    </source>
</evidence>
<feature type="region of interest" description="Disordered" evidence="25">
    <location>
        <begin position="141"/>
        <end position="178"/>
    </location>
</feature>
<dbReference type="GO" id="GO:0005634">
    <property type="term" value="C:nucleus"/>
    <property type="evidence" value="ECO:0007669"/>
    <property type="project" value="UniProtKB-SubCell"/>
</dbReference>
<evidence type="ECO:0000256" key="13">
    <source>
        <dbReference type="ARBA" id="ARBA00023098"/>
    </source>
</evidence>
<dbReference type="Pfam" id="PF03131">
    <property type="entry name" value="bZIP_Maf"/>
    <property type="match status" value="1"/>
</dbReference>
<keyword evidence="11" id="KW-1133">Transmembrane helix</keyword>
<dbReference type="InterPro" id="IPR008917">
    <property type="entry name" value="TF_DNA-bd_sf"/>
</dbReference>
<dbReference type="PANTHER" id="PTHR24411">
    <property type="entry name" value="NUCLEAR FACTOR ERYTHROID 2-RELATED FACTOR"/>
    <property type="match status" value="1"/>
</dbReference>
<dbReference type="EMBL" id="CM015726">
    <property type="protein sequence ID" value="KAF3699555.1"/>
    <property type="molecule type" value="Genomic_DNA"/>
</dbReference>
<comment type="similarity">
    <text evidence="4">Belongs to the bZIP family. CNC subfamily.</text>
</comment>
<sequence length="811" mass="91204">MLYVKKYFTEGLIQVAILLSLCGMRVDVGLEPYLPPSWQEMILGPTSGLTQTQFHNLHNSLEDGHGLHPKNVDVDSFFTARRLLGWVHSLDRLQVPPAGLETWLVQREPDPLPMGCPDWPTTLERAPAGLERDQNDIPLELRAGPGTLQEGEEADELSEDGRRGALEPLPTEPQLSSIMPTDNQSLDLELHWQDLFTIMEPENKDFDMRTINHSSDSRPSEILWSEAQNQDFNNLDSVMVDQEVNQMETSPQHGWMGSLRCSGLEQVLLPLTPCAEFDEHISRFSNFDINTLQSPPHHTDLLPENLSEDFCMGLNAEYNSSTFNMNLLAQDLEDSMEASPCLQFTPNPENLDSFDVNFNLRDLTPSTSATSLEKNDSSQDVLKSPSNIFLIEKEEDFEDEDNFHSPLGDLLDDVATLDEIRLLDLALDKGFSTDMAVGLGEEFYPDHEIPEQKTGNYEDCSGSAVTEEQSQPRRSLQDVEDEADSDSGLSLDFSHSPASPCVSVASSYSSSTSSSSDSSSPCVSAVESPDSNEQKDDAEEGLAGLDMELEVTIKQEQEEEMGAVGGWYPEDGKKVFPANYGDHKLFNGFSWQEHVDHDHTYNQPWSSGSAPSLDKMPTKHVKSSPRHDDPKPYCCSFSRHISKKNVWSRDERRAKAPKIPFSNELIVNLPVEEFNELLTNSKLNEDQVALIRDIRRRGKNKLAAQNCRKRKLDVLLGLEEDVSILRRHRARLLREKQEALKKLQEVKGQLGMLYQEVFSNLKDENGRPLDSSEYLLDFGPSGRVTVTSQQQGALLPLRGDKRSKKQRDKKK</sequence>
<evidence type="ECO:0000256" key="24">
    <source>
        <dbReference type="ARBA" id="ARBA00031659"/>
    </source>
</evidence>
<evidence type="ECO:0000256" key="15">
    <source>
        <dbReference type="ARBA" id="ARBA00023125"/>
    </source>
</evidence>
<evidence type="ECO:0000256" key="11">
    <source>
        <dbReference type="ARBA" id="ARBA00022989"/>
    </source>
</evidence>
<dbReference type="PROSITE" id="PS00036">
    <property type="entry name" value="BZIP_BASIC"/>
    <property type="match status" value="1"/>
</dbReference>
<accession>A0A6G1QAH8</accession>
<evidence type="ECO:0000256" key="19">
    <source>
        <dbReference type="ARBA" id="ARBA00023166"/>
    </source>
</evidence>
<dbReference type="PROSITE" id="PS50217">
    <property type="entry name" value="BZIP"/>
    <property type="match status" value="1"/>
</dbReference>
<evidence type="ECO:0000256" key="22">
    <source>
        <dbReference type="ARBA" id="ARBA00023242"/>
    </source>
</evidence>
<keyword evidence="8" id="KW-0812">Transmembrane</keyword>
<evidence type="ECO:0000256" key="21">
    <source>
        <dbReference type="ARBA" id="ARBA00023221"/>
    </source>
</evidence>
<dbReference type="FunFam" id="1.10.880.10:FF:000004">
    <property type="entry name" value="Nuclear factor, erythroid 2"/>
    <property type="match status" value="1"/>
</dbReference>
<feature type="compositionally biased region" description="Polar residues" evidence="25">
    <location>
        <begin position="463"/>
        <end position="474"/>
    </location>
</feature>